<keyword evidence="3" id="KW-0479">Metal-binding</keyword>
<evidence type="ECO:0000259" key="6">
    <source>
        <dbReference type="PROSITE" id="PS51669"/>
    </source>
</evidence>
<reference evidence="7 8" key="1">
    <citation type="submission" date="2020-08" db="EMBL/GenBank/DDBJ databases">
        <title>Genomic Encyclopedia of Type Strains, Phase IV (KMG-IV): sequencing the most valuable type-strain genomes for metagenomic binning, comparative biology and taxonomic classification.</title>
        <authorList>
            <person name="Goeker M."/>
        </authorList>
    </citation>
    <scope>NUCLEOTIDE SEQUENCE [LARGE SCALE GENOMIC DNA]</scope>
    <source>
        <strain evidence="7 8">DSM 14552</strain>
    </source>
</reference>
<evidence type="ECO:0000256" key="1">
    <source>
        <dbReference type="ARBA" id="ARBA00010312"/>
    </source>
</evidence>
<dbReference type="GO" id="GO:0016491">
    <property type="term" value="F:oxidoreductase activity"/>
    <property type="evidence" value="ECO:0007669"/>
    <property type="project" value="InterPro"/>
</dbReference>
<dbReference type="PANTHER" id="PTHR43742">
    <property type="entry name" value="TRIMETHYLAMINE-N-OXIDE REDUCTASE"/>
    <property type="match status" value="1"/>
</dbReference>
<comment type="caution">
    <text evidence="7">The sequence shown here is derived from an EMBL/GenBank/DDBJ whole genome shotgun (WGS) entry which is preliminary data.</text>
</comment>
<dbReference type="GO" id="GO:0051539">
    <property type="term" value="F:4 iron, 4 sulfur cluster binding"/>
    <property type="evidence" value="ECO:0007669"/>
    <property type="project" value="UniProtKB-KW"/>
</dbReference>
<feature type="domain" description="4Fe-4S Mo/W bis-MGD-type" evidence="6">
    <location>
        <begin position="5"/>
        <end position="61"/>
    </location>
</feature>
<dbReference type="Gene3D" id="3.40.228.10">
    <property type="entry name" value="Dimethylsulfoxide Reductase, domain 2"/>
    <property type="match status" value="1"/>
</dbReference>
<keyword evidence="5" id="KW-0411">Iron-sulfur</keyword>
<dbReference type="GO" id="GO:0046872">
    <property type="term" value="F:metal ion binding"/>
    <property type="evidence" value="ECO:0007669"/>
    <property type="project" value="UniProtKB-KW"/>
</dbReference>
<dbReference type="Pfam" id="PF00384">
    <property type="entry name" value="Molybdopterin"/>
    <property type="match status" value="1"/>
</dbReference>
<dbReference type="InterPro" id="IPR027467">
    <property type="entry name" value="MopterinOxRdtase_cofactor_BS"/>
</dbReference>
<gene>
    <name evidence="7" type="ORF">GGQ88_002198</name>
</gene>
<dbReference type="InterPro" id="IPR050612">
    <property type="entry name" value="Prok_Mopterin_Oxidored"/>
</dbReference>
<dbReference type="PROSITE" id="PS00551">
    <property type="entry name" value="MOLYBDOPTERIN_PROK_1"/>
    <property type="match status" value="1"/>
</dbReference>
<name>A0A7W6EWJ9_9SPHN</name>
<dbReference type="Gene3D" id="2.20.25.90">
    <property type="entry name" value="ADC-like domains"/>
    <property type="match status" value="1"/>
</dbReference>
<dbReference type="SMART" id="SM00926">
    <property type="entry name" value="Molybdop_Fe4S4"/>
    <property type="match status" value="1"/>
</dbReference>
<dbReference type="Gene3D" id="3.40.50.740">
    <property type="match status" value="1"/>
</dbReference>
<proteinExistence type="inferred from homology"/>
<dbReference type="PANTHER" id="PTHR43742:SF2">
    <property type="entry name" value="ASSIMILATORY NITRATE REDUCTASE CATALYTIC SUBUNIT"/>
    <property type="match status" value="1"/>
</dbReference>
<dbReference type="AlphaFoldDB" id="A0A7W6EWJ9"/>
<evidence type="ECO:0000256" key="5">
    <source>
        <dbReference type="ARBA" id="ARBA00023014"/>
    </source>
</evidence>
<evidence type="ECO:0000256" key="2">
    <source>
        <dbReference type="ARBA" id="ARBA00022485"/>
    </source>
</evidence>
<comment type="similarity">
    <text evidence="1">Belongs to the prokaryotic molybdopterin-containing oxidoreductase family.</text>
</comment>
<evidence type="ECO:0000256" key="4">
    <source>
        <dbReference type="ARBA" id="ARBA00023004"/>
    </source>
</evidence>
<dbReference type="Gene3D" id="2.40.40.20">
    <property type="match status" value="1"/>
</dbReference>
<dbReference type="Pfam" id="PF04879">
    <property type="entry name" value="Molybdop_Fe4S4"/>
    <property type="match status" value="1"/>
</dbReference>
<dbReference type="InterPro" id="IPR006657">
    <property type="entry name" value="MoPterin_dinucl-bd_dom"/>
</dbReference>
<evidence type="ECO:0000256" key="3">
    <source>
        <dbReference type="ARBA" id="ARBA00022723"/>
    </source>
</evidence>
<keyword evidence="2" id="KW-0004">4Fe-4S</keyword>
<sequence length="742" mass="80007">MSSLATTKKSICRTCGMGCPVVIKFEDGSPVSIKGDKDDDVFKGFFCSKGQQGFDQVNSVHRLLHPVKRGPDGSFAQISSETALDEIAEKLAVILSESGPRSIACYMGQGGTPEFSSYIFGEAFLEAIGSPDWYTAMNIDQPGKAMAWAMLGSWAAGPLGAETADVRLIVGQNPIVTFGAEVGPPHKLNKALTGGLKMIVIDPRRSETAKRAEIHMQPRPGEDSSILAAIINVILSEQLHDKIFCEENVQGVEELAAAVAPFAPEMAAARADIPADQIRDAARLFAGSERGVAVGATGANMSGHSSLNEYLLLILNTLCGRYPREGDKVRVPGVLLPPAQAKAQPRPPRPYRNLGHPMAVRGLEMSATGMPTAALPDQILHGPIRALISIGGNPATAFPDQVKTVQALEKLDLFVQLDIRMSNSSKVADYVIPSRVGMELENCSYWRELMGVYYPDFAGNVPGMYTPPVLPPPENADVKSGWEVFYGIAQRMGLQFTVPPRVAESGLERGPTAEVLLDMQNKPSNLELLAQLTANANVPLARVLEAQGDPVLPDLILVGPRDPDCTARLDVGNADMLVELAEVAQEDLWSDPDFPYRLTCRRNFKIFNSSGRDLPAFLKGRQHYNPAFMHPDDMAELGVEAGNMVEIRSYYGAIPGIVEPDETLRRGLVSMFHGYGALPGEGQNVREVGSCVNLLVSAEDRCEPVSGMPLMSAIPLQVRRWAGSEAVTVSRDGQLEVLTPAG</sequence>
<dbReference type="PROSITE" id="PS51669">
    <property type="entry name" value="4FE4S_MOW_BIS_MGD"/>
    <property type="match status" value="1"/>
</dbReference>
<dbReference type="InterPro" id="IPR006656">
    <property type="entry name" value="Mopterin_OxRdtase"/>
</dbReference>
<dbReference type="Pfam" id="PF01568">
    <property type="entry name" value="Molydop_binding"/>
    <property type="match status" value="1"/>
</dbReference>
<accession>A0A7W6EWJ9</accession>
<dbReference type="SUPFAM" id="SSF53706">
    <property type="entry name" value="Formate dehydrogenase/DMSO reductase, domains 1-3"/>
    <property type="match status" value="1"/>
</dbReference>
<dbReference type="Proteomes" id="UP000562395">
    <property type="component" value="Unassembled WGS sequence"/>
</dbReference>
<evidence type="ECO:0000313" key="8">
    <source>
        <dbReference type="Proteomes" id="UP000562395"/>
    </source>
</evidence>
<dbReference type="GO" id="GO:0043546">
    <property type="term" value="F:molybdopterin cofactor binding"/>
    <property type="evidence" value="ECO:0007669"/>
    <property type="project" value="InterPro"/>
</dbReference>
<dbReference type="EMBL" id="JACICY010000004">
    <property type="protein sequence ID" value="MBB3860929.1"/>
    <property type="molecule type" value="Genomic_DNA"/>
</dbReference>
<protein>
    <submittedName>
        <fullName evidence="7">Anaerobic selenocysteine-containing dehydrogenase</fullName>
    </submittedName>
</protein>
<keyword evidence="8" id="KW-1185">Reference proteome</keyword>
<dbReference type="SUPFAM" id="SSF50692">
    <property type="entry name" value="ADC-like"/>
    <property type="match status" value="1"/>
</dbReference>
<organism evidence="7 8">
    <name type="scientific">Novosphingobium hassiacum</name>
    <dbReference type="NCBI Taxonomy" id="173676"/>
    <lineage>
        <taxon>Bacteria</taxon>
        <taxon>Pseudomonadati</taxon>
        <taxon>Pseudomonadota</taxon>
        <taxon>Alphaproteobacteria</taxon>
        <taxon>Sphingomonadales</taxon>
        <taxon>Sphingomonadaceae</taxon>
        <taxon>Novosphingobium</taxon>
    </lineage>
</organism>
<evidence type="ECO:0000313" key="7">
    <source>
        <dbReference type="EMBL" id="MBB3860929.1"/>
    </source>
</evidence>
<dbReference type="InterPro" id="IPR009010">
    <property type="entry name" value="Asp_de-COase-like_dom_sf"/>
</dbReference>
<keyword evidence="4" id="KW-0408">Iron</keyword>
<dbReference type="InterPro" id="IPR006963">
    <property type="entry name" value="Mopterin_OxRdtase_4Fe-4S_dom"/>
</dbReference>
<dbReference type="RefSeq" id="WP_183613171.1">
    <property type="nucleotide sequence ID" value="NZ_JACICY010000004.1"/>
</dbReference>